<name>A0A2C9D7S1_9HYPH</name>
<dbReference type="Proteomes" id="UP000223606">
    <property type="component" value="Chromosome 1"/>
</dbReference>
<evidence type="ECO:0000313" key="1">
    <source>
        <dbReference type="EMBL" id="SON56219.1"/>
    </source>
</evidence>
<keyword evidence="1" id="KW-0808">Transferase</keyword>
<dbReference type="EMBL" id="LT960614">
    <property type="protein sequence ID" value="SON56219.1"/>
    <property type="molecule type" value="Genomic_DNA"/>
</dbReference>
<keyword evidence="2" id="KW-1185">Reference proteome</keyword>
<dbReference type="Gene3D" id="3.40.50.2000">
    <property type="entry name" value="Glycogen Phosphorylase B"/>
    <property type="match status" value="2"/>
</dbReference>
<dbReference type="GO" id="GO:0016757">
    <property type="term" value="F:glycosyltransferase activity"/>
    <property type="evidence" value="ECO:0007669"/>
    <property type="project" value="TreeGrafter"/>
</dbReference>
<reference evidence="2" key="1">
    <citation type="submission" date="2017-09" db="EMBL/GenBank/DDBJ databases">
        <title>Genome sequence of Nannocystis excedens DSM 71.</title>
        <authorList>
            <person name="Blom J."/>
        </authorList>
    </citation>
    <scope>NUCLEOTIDE SEQUENCE [LARGE SCALE GENOMIC DNA]</scope>
    <source>
        <strain evidence="2">type strain: E19</strain>
    </source>
</reference>
<dbReference type="PANTHER" id="PTHR12526">
    <property type="entry name" value="GLYCOSYLTRANSFERASE"/>
    <property type="match status" value="1"/>
</dbReference>
<organism evidence="1 2">
    <name type="scientific">Hartmannibacter diazotrophicus</name>
    <dbReference type="NCBI Taxonomy" id="1482074"/>
    <lineage>
        <taxon>Bacteria</taxon>
        <taxon>Pseudomonadati</taxon>
        <taxon>Pseudomonadota</taxon>
        <taxon>Alphaproteobacteria</taxon>
        <taxon>Hyphomicrobiales</taxon>
        <taxon>Pleomorphomonadaceae</taxon>
        <taxon>Hartmannibacter</taxon>
    </lineage>
</organism>
<dbReference type="SUPFAM" id="SSF53756">
    <property type="entry name" value="UDP-Glycosyltransferase/glycogen phosphorylase"/>
    <property type="match status" value="1"/>
</dbReference>
<dbReference type="RefSeq" id="WP_157775616.1">
    <property type="nucleotide sequence ID" value="NZ_LT960614.1"/>
</dbReference>
<accession>A0A2C9D7S1</accession>
<dbReference type="KEGG" id="hdi:HDIA_2678"/>
<dbReference type="OrthoDB" id="8404680at2"/>
<evidence type="ECO:0000313" key="2">
    <source>
        <dbReference type="Proteomes" id="UP000223606"/>
    </source>
</evidence>
<dbReference type="PANTHER" id="PTHR12526:SF590">
    <property type="entry name" value="ALPHA-MALTOSE-1-PHOSPHATE SYNTHASE"/>
    <property type="match status" value="1"/>
</dbReference>
<proteinExistence type="predicted"/>
<dbReference type="CDD" id="cd03801">
    <property type="entry name" value="GT4_PimA-like"/>
    <property type="match status" value="1"/>
</dbReference>
<sequence length="362" mass="41079">MRIHVQLNYGLDAEKYAARHAAGLVADVAPYGFHHARQFEKEVTFSRDRDEGRLGSVIRRAIRRAAGLDFLHAWHNRKAILEADVVWTMIDSDYLAVAALCILTGRKRRPAIIGNNVWLFEHLEHFGPLRRWLYRRLIRRVDLLTVHSRNYLPIAAEFVPDARTELMYFGISCATFVPTRPRDETEHSAIRIVAAGNDPTRDWPTVLAAFAGDPRFELVIVSNKVRDADVAAFDNVRLPRNPTMAEFKDLYEWADFTVVPMRENKYSGITVALEAAAMGGCVVSSRTGGVPTYFDEGEVLYCRPGDPDDLRNVVVACTAEKRRAVAEKGRQRFLDSGYCTEDMIRRYHDASLRLLSKDRALA</sequence>
<dbReference type="Pfam" id="PF13692">
    <property type="entry name" value="Glyco_trans_1_4"/>
    <property type="match status" value="1"/>
</dbReference>
<dbReference type="AlphaFoldDB" id="A0A2C9D7S1"/>
<gene>
    <name evidence="1" type="primary">rfaB</name>
    <name evidence="1" type="ORF">HDIA_2678</name>
</gene>
<protein>
    <submittedName>
        <fullName evidence="1">Glycosyltransferase</fullName>
    </submittedName>
</protein>